<keyword evidence="1" id="KW-1133">Transmembrane helix</keyword>
<dbReference type="SUPFAM" id="SSF55073">
    <property type="entry name" value="Nucleotide cyclase"/>
    <property type="match status" value="1"/>
</dbReference>
<feature type="transmembrane region" description="Helical" evidence="1">
    <location>
        <begin position="81"/>
        <end position="102"/>
    </location>
</feature>
<sequence>MLLSSARRFQAISLLENCKGALLLNIGVAAAVTCLILLRHGVADGLIWWLLVFAMAILGRWQMTRKLQHHHLASTRPRETVYFLAAGATVNGMAWALLPICFVDLDLLGHDAPIAVIMGGLISGAALRQSGSSLMSMGFSSPIGLSLGWNFISHGGYVGLIATFELAILISLVYHLMFVSERRFLRGEIAKLQNEDATRSLTIANEDIRQKNLRLETLANGDIVTGLFNRIYFNGRMSGEIITARLNNERVALLLLDIDRFKLINDAFGHRGGDQLLKILGQRFRDAAGQDAVVSRISADEFAILITGPDVRDKSKALAQTLLEAAREPVSLGNTGVLPGISGGLAFFPDHADDTDGLFTSASMALFEAKQAGRKQWRLFDPQLKQRIDRQRKIEQDLEKAILSGKIEAWFQPQVHLASQKVVGFEALVRWFHPELGHIAPPDIVRAAHAMQLSERLTVCIADSACRLLQALPELGLPDATVSLNVSPREFTLYPVSDMLDRLTKHHRIDCRLLEIEITEEAMLDPELAGEQLQKLENAGYKLAVDDFGMGHSSLAYLIGLKVHRLKIDRSFVTDVSNNHTNRALIAAMVSLGNSLNVDIVVEGVETEAELQTLRAMGCDIGQGYFFSRPMPAEMLPNWLHRFKTEQKKSRRAVA</sequence>
<feature type="transmembrane region" description="Helical" evidence="1">
    <location>
        <begin position="108"/>
        <end position="127"/>
    </location>
</feature>
<dbReference type="Proteomes" id="UP001235269">
    <property type="component" value="Unassembled WGS sequence"/>
</dbReference>
<evidence type="ECO:0000259" key="3">
    <source>
        <dbReference type="PROSITE" id="PS50887"/>
    </source>
</evidence>
<dbReference type="PROSITE" id="PS50883">
    <property type="entry name" value="EAL"/>
    <property type="match status" value="1"/>
</dbReference>
<evidence type="ECO:0000313" key="5">
    <source>
        <dbReference type="Proteomes" id="UP001235269"/>
    </source>
</evidence>
<accession>A0ABU0ICZ0</accession>
<dbReference type="NCBIfam" id="TIGR00254">
    <property type="entry name" value="GGDEF"/>
    <property type="match status" value="1"/>
</dbReference>
<feature type="domain" description="GGDEF" evidence="3">
    <location>
        <begin position="249"/>
        <end position="382"/>
    </location>
</feature>
<dbReference type="RefSeq" id="WP_377238681.1">
    <property type="nucleotide sequence ID" value="NZ_JBHLZZ010000015.1"/>
</dbReference>
<dbReference type="InterPro" id="IPR052155">
    <property type="entry name" value="Biofilm_reg_signaling"/>
</dbReference>
<reference evidence="4 5" key="1">
    <citation type="submission" date="2023-07" db="EMBL/GenBank/DDBJ databases">
        <title>Genomic Encyclopedia of Type Strains, Phase IV (KMG-IV): sequencing the most valuable type-strain genomes for metagenomic binning, comparative biology and taxonomic classification.</title>
        <authorList>
            <person name="Goeker M."/>
        </authorList>
    </citation>
    <scope>NUCLEOTIDE SEQUENCE [LARGE SCALE GENOMIC DNA]</scope>
    <source>
        <strain evidence="4 5">DSM 100301</strain>
    </source>
</reference>
<protein>
    <submittedName>
        <fullName evidence="4">Diguanylate cyclase (GGDEF)-like protein</fullName>
    </submittedName>
</protein>
<keyword evidence="1" id="KW-0472">Membrane</keyword>
<keyword evidence="1" id="KW-0812">Transmembrane</keyword>
<feature type="transmembrane region" description="Helical" evidence="1">
    <location>
        <begin position="21"/>
        <end position="39"/>
    </location>
</feature>
<dbReference type="CDD" id="cd01948">
    <property type="entry name" value="EAL"/>
    <property type="match status" value="1"/>
</dbReference>
<comment type="caution">
    <text evidence="4">The sequence shown here is derived from an EMBL/GenBank/DDBJ whole genome shotgun (WGS) entry which is preliminary data.</text>
</comment>
<dbReference type="PANTHER" id="PTHR44757">
    <property type="entry name" value="DIGUANYLATE CYCLASE DGCP"/>
    <property type="match status" value="1"/>
</dbReference>
<dbReference type="SMART" id="SM00052">
    <property type="entry name" value="EAL"/>
    <property type="match status" value="1"/>
</dbReference>
<dbReference type="Gene3D" id="3.20.20.450">
    <property type="entry name" value="EAL domain"/>
    <property type="match status" value="1"/>
</dbReference>
<organism evidence="4 5">
    <name type="scientific">Rhizobium paknamense</name>
    <dbReference type="NCBI Taxonomy" id="1206817"/>
    <lineage>
        <taxon>Bacteria</taxon>
        <taxon>Pseudomonadati</taxon>
        <taxon>Pseudomonadota</taxon>
        <taxon>Alphaproteobacteria</taxon>
        <taxon>Hyphomicrobiales</taxon>
        <taxon>Rhizobiaceae</taxon>
        <taxon>Rhizobium/Agrobacterium group</taxon>
        <taxon>Rhizobium</taxon>
    </lineage>
</organism>
<dbReference type="InterPro" id="IPR043128">
    <property type="entry name" value="Rev_trsase/Diguanyl_cyclase"/>
</dbReference>
<dbReference type="InterPro" id="IPR001633">
    <property type="entry name" value="EAL_dom"/>
</dbReference>
<dbReference type="PANTHER" id="PTHR44757:SF2">
    <property type="entry name" value="BIOFILM ARCHITECTURE MAINTENANCE PROTEIN MBAA"/>
    <property type="match status" value="1"/>
</dbReference>
<dbReference type="InterPro" id="IPR035919">
    <property type="entry name" value="EAL_sf"/>
</dbReference>
<dbReference type="CDD" id="cd01949">
    <property type="entry name" value="GGDEF"/>
    <property type="match status" value="1"/>
</dbReference>
<evidence type="ECO:0000256" key="1">
    <source>
        <dbReference type="SAM" id="Phobius"/>
    </source>
</evidence>
<dbReference type="InterPro" id="IPR029787">
    <property type="entry name" value="Nucleotide_cyclase"/>
</dbReference>
<keyword evidence="5" id="KW-1185">Reference proteome</keyword>
<proteinExistence type="predicted"/>
<feature type="transmembrane region" description="Helical" evidence="1">
    <location>
        <begin position="158"/>
        <end position="179"/>
    </location>
</feature>
<dbReference type="SMART" id="SM00267">
    <property type="entry name" value="GGDEF"/>
    <property type="match status" value="1"/>
</dbReference>
<dbReference type="PROSITE" id="PS50887">
    <property type="entry name" value="GGDEF"/>
    <property type="match status" value="1"/>
</dbReference>
<dbReference type="InterPro" id="IPR000160">
    <property type="entry name" value="GGDEF_dom"/>
</dbReference>
<name>A0ABU0ICZ0_9HYPH</name>
<evidence type="ECO:0000259" key="2">
    <source>
        <dbReference type="PROSITE" id="PS50883"/>
    </source>
</evidence>
<dbReference type="Gene3D" id="3.30.70.270">
    <property type="match status" value="1"/>
</dbReference>
<feature type="transmembrane region" description="Helical" evidence="1">
    <location>
        <begin position="45"/>
        <end position="61"/>
    </location>
</feature>
<dbReference type="Pfam" id="PF00990">
    <property type="entry name" value="GGDEF"/>
    <property type="match status" value="1"/>
</dbReference>
<evidence type="ECO:0000313" key="4">
    <source>
        <dbReference type="EMBL" id="MDQ0456108.1"/>
    </source>
</evidence>
<gene>
    <name evidence="4" type="ORF">QO005_002448</name>
</gene>
<dbReference type="EMBL" id="JAUSWH010000006">
    <property type="protein sequence ID" value="MDQ0456108.1"/>
    <property type="molecule type" value="Genomic_DNA"/>
</dbReference>
<dbReference type="SUPFAM" id="SSF141868">
    <property type="entry name" value="EAL domain-like"/>
    <property type="match status" value="1"/>
</dbReference>
<dbReference type="Pfam" id="PF00563">
    <property type="entry name" value="EAL"/>
    <property type="match status" value="1"/>
</dbReference>
<feature type="domain" description="EAL" evidence="2">
    <location>
        <begin position="391"/>
        <end position="644"/>
    </location>
</feature>